<keyword evidence="1" id="KW-0175">Coiled coil</keyword>
<gene>
    <name evidence="5" type="ORF">N656DRAFT_773912</name>
</gene>
<name>A0AAN6TPF5_9PEZI</name>
<keyword evidence="3" id="KW-0812">Transmembrane</keyword>
<dbReference type="EMBL" id="MU853332">
    <property type="protein sequence ID" value="KAK4117730.1"/>
    <property type="molecule type" value="Genomic_DNA"/>
</dbReference>
<dbReference type="GeneID" id="89938286"/>
<evidence type="ECO:0000256" key="2">
    <source>
        <dbReference type="SAM" id="MobiDB-lite"/>
    </source>
</evidence>
<dbReference type="Gene3D" id="1.20.5.110">
    <property type="match status" value="1"/>
</dbReference>
<sequence>MASEPYDPYVPSGQGGSSSTAKLREELDAATAEARYNVQALAQRGEMVDSLADKTTGLAQTSSLFNRSSNKLRKAEWYRHQRMKVLLAVGIIALLAIIIIPAVVFTRK</sequence>
<dbReference type="InterPro" id="IPR042855">
    <property type="entry name" value="V_SNARE_CC"/>
</dbReference>
<dbReference type="Proteomes" id="UP001302812">
    <property type="component" value="Unassembled WGS sequence"/>
</dbReference>
<reference evidence="5" key="2">
    <citation type="submission" date="2023-05" db="EMBL/GenBank/DDBJ databases">
        <authorList>
            <consortium name="Lawrence Berkeley National Laboratory"/>
            <person name="Steindorff A."/>
            <person name="Hensen N."/>
            <person name="Bonometti L."/>
            <person name="Westerberg I."/>
            <person name="Brannstrom I.O."/>
            <person name="Guillou S."/>
            <person name="Cros-Aarteil S."/>
            <person name="Calhoun S."/>
            <person name="Haridas S."/>
            <person name="Kuo A."/>
            <person name="Mondo S."/>
            <person name="Pangilinan J."/>
            <person name="Riley R."/>
            <person name="Labutti K."/>
            <person name="Andreopoulos B."/>
            <person name="Lipzen A."/>
            <person name="Chen C."/>
            <person name="Yanf M."/>
            <person name="Daum C."/>
            <person name="Ng V."/>
            <person name="Clum A."/>
            <person name="Ohm R."/>
            <person name="Martin F."/>
            <person name="Silar P."/>
            <person name="Natvig D."/>
            <person name="Lalanne C."/>
            <person name="Gautier V."/>
            <person name="Ament-Velasquez S.L."/>
            <person name="Kruys A."/>
            <person name="Hutchinson M.I."/>
            <person name="Powell A.J."/>
            <person name="Barry K."/>
            <person name="Miller A.N."/>
            <person name="Grigoriev I.V."/>
            <person name="Debuchy R."/>
            <person name="Gladieux P."/>
            <person name="Thoren M.H."/>
            <person name="Johannesson H."/>
        </authorList>
    </citation>
    <scope>NUCLEOTIDE SEQUENCE</scope>
    <source>
        <strain evidence="5">CBS 508.74</strain>
    </source>
</reference>
<evidence type="ECO:0000313" key="5">
    <source>
        <dbReference type="EMBL" id="KAK4117730.1"/>
    </source>
</evidence>
<keyword evidence="3" id="KW-1133">Transmembrane helix</keyword>
<evidence type="ECO:0000313" key="6">
    <source>
        <dbReference type="Proteomes" id="UP001302812"/>
    </source>
</evidence>
<keyword evidence="6" id="KW-1185">Reference proteome</keyword>
<accession>A0AAN6TPF5</accession>
<keyword evidence="3" id="KW-0472">Membrane</keyword>
<evidence type="ECO:0000256" key="1">
    <source>
        <dbReference type="PROSITE-ProRule" id="PRU00290"/>
    </source>
</evidence>
<dbReference type="InterPro" id="IPR016444">
    <property type="entry name" value="Synaptobrevin/VAMP"/>
</dbReference>
<protein>
    <submittedName>
        <fullName evidence="5">Synaptobrevin</fullName>
    </submittedName>
</protein>
<evidence type="ECO:0000259" key="4">
    <source>
        <dbReference type="PROSITE" id="PS50892"/>
    </source>
</evidence>
<dbReference type="PROSITE" id="PS50892">
    <property type="entry name" value="V_SNARE"/>
    <property type="match status" value="1"/>
</dbReference>
<comment type="caution">
    <text evidence="5">The sequence shown here is derived from an EMBL/GenBank/DDBJ whole genome shotgun (WGS) entry which is preliminary data.</text>
</comment>
<evidence type="ECO:0000256" key="3">
    <source>
        <dbReference type="SAM" id="Phobius"/>
    </source>
</evidence>
<dbReference type="Pfam" id="PF00957">
    <property type="entry name" value="Synaptobrevin"/>
    <property type="match status" value="1"/>
</dbReference>
<dbReference type="RefSeq" id="XP_064675300.1">
    <property type="nucleotide sequence ID" value="XM_064814161.1"/>
</dbReference>
<feature type="transmembrane region" description="Helical" evidence="3">
    <location>
        <begin position="85"/>
        <end position="105"/>
    </location>
</feature>
<dbReference type="AlphaFoldDB" id="A0AAN6TPF5"/>
<feature type="domain" description="V-SNARE coiled-coil homology" evidence="4">
    <location>
        <begin position="19"/>
        <end position="79"/>
    </location>
</feature>
<proteinExistence type="predicted"/>
<dbReference type="PRINTS" id="PR00219">
    <property type="entry name" value="SYNAPTOBREVN"/>
</dbReference>
<dbReference type="SUPFAM" id="SSF58038">
    <property type="entry name" value="SNARE fusion complex"/>
    <property type="match status" value="1"/>
</dbReference>
<organism evidence="5 6">
    <name type="scientific">Canariomyces notabilis</name>
    <dbReference type="NCBI Taxonomy" id="2074819"/>
    <lineage>
        <taxon>Eukaryota</taxon>
        <taxon>Fungi</taxon>
        <taxon>Dikarya</taxon>
        <taxon>Ascomycota</taxon>
        <taxon>Pezizomycotina</taxon>
        <taxon>Sordariomycetes</taxon>
        <taxon>Sordariomycetidae</taxon>
        <taxon>Sordariales</taxon>
        <taxon>Chaetomiaceae</taxon>
        <taxon>Canariomyces</taxon>
    </lineage>
</organism>
<reference evidence="5" key="1">
    <citation type="journal article" date="2023" name="Mol. Phylogenet. Evol.">
        <title>Genome-scale phylogeny and comparative genomics of the fungal order Sordariales.</title>
        <authorList>
            <person name="Hensen N."/>
            <person name="Bonometti L."/>
            <person name="Westerberg I."/>
            <person name="Brannstrom I.O."/>
            <person name="Guillou S."/>
            <person name="Cros-Aarteil S."/>
            <person name="Calhoun S."/>
            <person name="Haridas S."/>
            <person name="Kuo A."/>
            <person name="Mondo S."/>
            <person name="Pangilinan J."/>
            <person name="Riley R."/>
            <person name="LaButti K."/>
            <person name="Andreopoulos B."/>
            <person name="Lipzen A."/>
            <person name="Chen C."/>
            <person name="Yan M."/>
            <person name="Daum C."/>
            <person name="Ng V."/>
            <person name="Clum A."/>
            <person name="Steindorff A."/>
            <person name="Ohm R.A."/>
            <person name="Martin F."/>
            <person name="Silar P."/>
            <person name="Natvig D.O."/>
            <person name="Lalanne C."/>
            <person name="Gautier V."/>
            <person name="Ament-Velasquez S.L."/>
            <person name="Kruys A."/>
            <person name="Hutchinson M.I."/>
            <person name="Powell A.J."/>
            <person name="Barry K."/>
            <person name="Miller A.N."/>
            <person name="Grigoriev I.V."/>
            <person name="Debuchy R."/>
            <person name="Gladieux P."/>
            <person name="Hiltunen Thoren M."/>
            <person name="Johannesson H."/>
        </authorList>
    </citation>
    <scope>NUCLEOTIDE SEQUENCE</scope>
    <source>
        <strain evidence="5">CBS 508.74</strain>
    </source>
</reference>
<feature type="region of interest" description="Disordered" evidence="2">
    <location>
        <begin position="1"/>
        <end position="22"/>
    </location>
</feature>
<dbReference type="GO" id="GO:0016020">
    <property type="term" value="C:membrane"/>
    <property type="evidence" value="ECO:0007669"/>
    <property type="project" value="InterPro"/>
</dbReference>
<dbReference type="PANTHER" id="PTHR45701">
    <property type="entry name" value="SYNAPTOBREVIN FAMILY MEMBER"/>
    <property type="match status" value="1"/>
</dbReference>
<dbReference type="GO" id="GO:0016192">
    <property type="term" value="P:vesicle-mediated transport"/>
    <property type="evidence" value="ECO:0007669"/>
    <property type="project" value="InterPro"/>
</dbReference>
<dbReference type="InterPro" id="IPR001388">
    <property type="entry name" value="Synaptobrevin-like"/>
</dbReference>